<evidence type="ECO:0000313" key="2">
    <source>
        <dbReference type="Proteomes" id="UP000007722"/>
    </source>
</evidence>
<evidence type="ECO:0000313" key="1">
    <source>
        <dbReference type="EMBL" id="ADI36554.1"/>
    </source>
</evidence>
<dbReference type="HOGENOM" id="CLU_212436_0_0_2"/>
<dbReference type="AlphaFoldDB" id="D7DTU4"/>
<dbReference type="InParanoid" id="D7DTU4"/>
<name>D7DTU4_METV3</name>
<reference evidence="1 2" key="1">
    <citation type="submission" date="2010-05" db="EMBL/GenBank/DDBJ databases">
        <title>Complete sequence of Methanococcus voltae A3.</title>
        <authorList>
            <consortium name="US DOE Joint Genome Institute"/>
            <person name="Lucas S."/>
            <person name="Copeland A."/>
            <person name="Lapidus A."/>
            <person name="Cheng J.-F."/>
            <person name="Bruce D."/>
            <person name="Goodwin L."/>
            <person name="Pitluck S."/>
            <person name="Lowry S."/>
            <person name="Clum A."/>
            <person name="Land M."/>
            <person name="Hauser L."/>
            <person name="Kyrpides N."/>
            <person name="Mikhailova N."/>
            <person name="Whitman W.B."/>
            <person name="Woyke T."/>
        </authorList>
    </citation>
    <scope>NUCLEOTIDE SEQUENCE [LARGE SCALE GENOMIC DNA]</scope>
    <source>
        <strain evidence="2">ATCC BAA-1334 / A3</strain>
    </source>
</reference>
<dbReference type="Proteomes" id="UP000007722">
    <property type="component" value="Chromosome"/>
</dbReference>
<dbReference type="KEGG" id="mvo:Mvol_0895"/>
<protein>
    <submittedName>
        <fullName evidence="1">Uncharacterized protein</fullName>
    </submittedName>
</protein>
<accession>D7DTU4</accession>
<proteinExistence type="predicted"/>
<sequence>MVINLDFESDELKKYTIIDEKNLKVKKVVCKFCNHSFEAVGSKIICEKCEKIQEI</sequence>
<dbReference type="eggNOG" id="arCOG04838">
    <property type="taxonomic scope" value="Archaea"/>
</dbReference>
<keyword evidence="2" id="KW-1185">Reference proteome</keyword>
<gene>
    <name evidence="1" type="ordered locus">Mvol_0895</name>
</gene>
<organism evidence="1 2">
    <name type="scientific">Methanococcus voltae (strain ATCC BAA-1334 / A3)</name>
    <dbReference type="NCBI Taxonomy" id="456320"/>
    <lineage>
        <taxon>Archaea</taxon>
        <taxon>Methanobacteriati</taxon>
        <taxon>Methanobacteriota</taxon>
        <taxon>Methanomada group</taxon>
        <taxon>Methanococci</taxon>
        <taxon>Methanococcales</taxon>
        <taxon>Methanococcaceae</taxon>
        <taxon>Methanococcus</taxon>
    </lineage>
</organism>
<dbReference type="EMBL" id="CP002057">
    <property type="protein sequence ID" value="ADI36554.1"/>
    <property type="molecule type" value="Genomic_DNA"/>
</dbReference>